<gene>
    <name evidence="6" type="ORF">ACFQ08_38420</name>
</gene>
<reference evidence="7" key="1">
    <citation type="journal article" date="2019" name="Int. J. Syst. Evol. Microbiol.">
        <title>The Global Catalogue of Microorganisms (GCM) 10K type strain sequencing project: providing services to taxonomists for standard genome sequencing and annotation.</title>
        <authorList>
            <consortium name="The Broad Institute Genomics Platform"/>
            <consortium name="The Broad Institute Genome Sequencing Center for Infectious Disease"/>
            <person name="Wu L."/>
            <person name="Ma J."/>
        </authorList>
    </citation>
    <scope>NUCLEOTIDE SEQUENCE [LARGE SCALE GENOMIC DNA]</scope>
    <source>
        <strain evidence="7">CCUG 62974</strain>
    </source>
</reference>
<dbReference type="InterPro" id="IPR025110">
    <property type="entry name" value="AMP-bd_C"/>
</dbReference>
<protein>
    <submittedName>
        <fullName evidence="6">Phosphopantetheine-binding protein</fullName>
    </submittedName>
</protein>
<evidence type="ECO:0000256" key="1">
    <source>
        <dbReference type="ARBA" id="ARBA00001957"/>
    </source>
</evidence>
<dbReference type="Proteomes" id="UP001597024">
    <property type="component" value="Unassembled WGS sequence"/>
</dbReference>
<keyword evidence="3" id="KW-0597">Phosphoprotein</keyword>
<dbReference type="InterPro" id="IPR045851">
    <property type="entry name" value="AMP-bd_C_sf"/>
</dbReference>
<accession>A0ABW3E608</accession>
<dbReference type="Pfam" id="PF13193">
    <property type="entry name" value="AMP-binding_C"/>
    <property type="match status" value="1"/>
</dbReference>
<feature type="region of interest" description="Disordered" evidence="4">
    <location>
        <begin position="289"/>
        <end position="310"/>
    </location>
</feature>
<comment type="cofactor">
    <cofactor evidence="1">
        <name>pantetheine 4'-phosphate</name>
        <dbReference type="ChEBI" id="CHEBI:47942"/>
    </cofactor>
</comment>
<dbReference type="InterPro" id="IPR020806">
    <property type="entry name" value="PKS_PP-bd"/>
</dbReference>
<evidence type="ECO:0000256" key="3">
    <source>
        <dbReference type="ARBA" id="ARBA00022553"/>
    </source>
</evidence>
<evidence type="ECO:0000259" key="5">
    <source>
        <dbReference type="PROSITE" id="PS50075"/>
    </source>
</evidence>
<name>A0ABW3E608_9ACTN</name>
<evidence type="ECO:0000313" key="7">
    <source>
        <dbReference type="Proteomes" id="UP001597024"/>
    </source>
</evidence>
<dbReference type="SUPFAM" id="SSF56801">
    <property type="entry name" value="Acetyl-CoA synthetase-like"/>
    <property type="match status" value="1"/>
</dbReference>
<dbReference type="PROSITE" id="PS00012">
    <property type="entry name" value="PHOSPHOPANTETHEINE"/>
    <property type="match status" value="1"/>
</dbReference>
<dbReference type="InterPro" id="IPR009081">
    <property type="entry name" value="PP-bd_ACP"/>
</dbReference>
<dbReference type="PANTHER" id="PTHR45527:SF1">
    <property type="entry name" value="FATTY ACID SYNTHASE"/>
    <property type="match status" value="1"/>
</dbReference>
<sequence length="310" mass="34170">QLDFLGRADDQVKIRGFRIELGEIEAALAGHPGVHAVAVAVKQDDRGTKRLVAYAVADGPTTTDLRAFARERLPEHMVPSVVVTLDRLPLNVNGKVDRKALPEPELRRDLTRARVAPRTPAEETLARIWAELLGVDEVGVEDNFFDLGGDSILSLRVVARAREQGLRLTARQTFLRQTVAELAAEAGTEHPAEEQDGPVSGEVLPTPIQRWFFDTHADSLDRFNQTVVLELTAEPDEDALATALAALLDQHDALRLRAVPGADGWRLRNDEAEHGEVLRRLDLSSLDRDGQDEEMRAESLRAQTGFPLAT</sequence>
<dbReference type="InterPro" id="IPR006162">
    <property type="entry name" value="Ppantetheine_attach_site"/>
</dbReference>
<dbReference type="InterPro" id="IPR001242">
    <property type="entry name" value="Condensation_dom"/>
</dbReference>
<dbReference type="PROSITE" id="PS50075">
    <property type="entry name" value="CARRIER"/>
    <property type="match status" value="1"/>
</dbReference>
<dbReference type="Gene3D" id="3.30.559.10">
    <property type="entry name" value="Chloramphenicol acetyltransferase-like domain"/>
    <property type="match status" value="1"/>
</dbReference>
<dbReference type="PANTHER" id="PTHR45527">
    <property type="entry name" value="NONRIBOSOMAL PEPTIDE SYNTHETASE"/>
    <property type="match status" value="1"/>
</dbReference>
<dbReference type="Gene3D" id="3.30.300.30">
    <property type="match status" value="1"/>
</dbReference>
<dbReference type="SMART" id="SM00823">
    <property type="entry name" value="PKS_PP"/>
    <property type="match status" value="1"/>
</dbReference>
<organism evidence="6 7">
    <name type="scientific">Streptosporangium algeriense</name>
    <dbReference type="NCBI Taxonomy" id="1682748"/>
    <lineage>
        <taxon>Bacteria</taxon>
        <taxon>Bacillati</taxon>
        <taxon>Actinomycetota</taxon>
        <taxon>Actinomycetes</taxon>
        <taxon>Streptosporangiales</taxon>
        <taxon>Streptosporangiaceae</taxon>
        <taxon>Streptosporangium</taxon>
    </lineage>
</organism>
<dbReference type="SUPFAM" id="SSF52777">
    <property type="entry name" value="CoA-dependent acyltransferases"/>
    <property type="match status" value="1"/>
</dbReference>
<dbReference type="EMBL" id="JBHTHX010002450">
    <property type="protein sequence ID" value="MFD0890452.1"/>
    <property type="molecule type" value="Genomic_DNA"/>
</dbReference>
<dbReference type="SUPFAM" id="SSF47336">
    <property type="entry name" value="ACP-like"/>
    <property type="match status" value="1"/>
</dbReference>
<dbReference type="Gene3D" id="1.10.1200.10">
    <property type="entry name" value="ACP-like"/>
    <property type="match status" value="1"/>
</dbReference>
<feature type="non-terminal residue" evidence="6">
    <location>
        <position position="310"/>
    </location>
</feature>
<feature type="compositionally biased region" description="Basic and acidic residues" evidence="4">
    <location>
        <begin position="289"/>
        <end position="299"/>
    </location>
</feature>
<feature type="domain" description="Carrier" evidence="5">
    <location>
        <begin position="116"/>
        <end position="190"/>
    </location>
</feature>
<dbReference type="InterPro" id="IPR023213">
    <property type="entry name" value="CAT-like_dom_sf"/>
</dbReference>
<keyword evidence="2" id="KW-0596">Phosphopantetheine</keyword>
<proteinExistence type="predicted"/>
<evidence type="ECO:0000256" key="4">
    <source>
        <dbReference type="SAM" id="MobiDB-lite"/>
    </source>
</evidence>
<feature type="non-terminal residue" evidence="6">
    <location>
        <position position="1"/>
    </location>
</feature>
<evidence type="ECO:0000256" key="2">
    <source>
        <dbReference type="ARBA" id="ARBA00022450"/>
    </source>
</evidence>
<comment type="caution">
    <text evidence="6">The sequence shown here is derived from an EMBL/GenBank/DDBJ whole genome shotgun (WGS) entry which is preliminary data.</text>
</comment>
<evidence type="ECO:0000313" key="6">
    <source>
        <dbReference type="EMBL" id="MFD0890452.1"/>
    </source>
</evidence>
<keyword evidence="7" id="KW-1185">Reference proteome</keyword>
<dbReference type="InterPro" id="IPR036736">
    <property type="entry name" value="ACP-like_sf"/>
</dbReference>
<dbReference type="Pfam" id="PF00668">
    <property type="entry name" value="Condensation"/>
    <property type="match status" value="1"/>
</dbReference>
<dbReference type="Pfam" id="PF00550">
    <property type="entry name" value="PP-binding"/>
    <property type="match status" value="1"/>
</dbReference>